<dbReference type="FunFam" id="3.40.50.300:FF:000838">
    <property type="entry name" value="ABC multidrug transporter (Eurofung)"/>
    <property type="match status" value="1"/>
</dbReference>
<dbReference type="InterPro" id="IPR050173">
    <property type="entry name" value="ABC_transporter_C-like"/>
</dbReference>
<evidence type="ECO:0000256" key="5">
    <source>
        <dbReference type="ARBA" id="ARBA00022741"/>
    </source>
</evidence>
<evidence type="ECO:0000313" key="14">
    <source>
        <dbReference type="Proteomes" id="UP000298390"/>
    </source>
</evidence>
<feature type="region of interest" description="Disordered" evidence="9">
    <location>
        <begin position="392"/>
        <end position="413"/>
    </location>
</feature>
<gene>
    <name evidence="13" type="ORF">EVJ58_g7510</name>
</gene>
<feature type="domain" description="ABC transmembrane type-1" evidence="12">
    <location>
        <begin position="913"/>
        <end position="1187"/>
    </location>
</feature>
<feature type="transmembrane region" description="Helical" evidence="10">
    <location>
        <begin position="1164"/>
        <end position="1180"/>
    </location>
</feature>
<feature type="transmembrane region" description="Helical" evidence="10">
    <location>
        <begin position="533"/>
        <end position="558"/>
    </location>
</feature>
<feature type="transmembrane region" description="Helical" evidence="10">
    <location>
        <begin position="288"/>
        <end position="309"/>
    </location>
</feature>
<feature type="transmembrane region" description="Helical" evidence="10">
    <location>
        <begin position="12"/>
        <end position="35"/>
    </location>
</feature>
<dbReference type="STRING" id="34475.A0A4Y9Y4X6"/>
<feature type="compositionally biased region" description="Basic and acidic residues" evidence="9">
    <location>
        <begin position="401"/>
        <end position="411"/>
    </location>
</feature>
<name>A0A4Y9Y4X6_9APHY</name>
<comment type="subcellular location">
    <subcellularLocation>
        <location evidence="1">Membrane</location>
        <topology evidence="1">Multi-pass membrane protein</topology>
    </subcellularLocation>
</comment>
<dbReference type="SUPFAM" id="SSF52540">
    <property type="entry name" value="P-loop containing nucleoside triphosphate hydrolases"/>
    <property type="match status" value="2"/>
</dbReference>
<accession>A0A4Y9Y4X6</accession>
<evidence type="ECO:0000259" key="12">
    <source>
        <dbReference type="PROSITE" id="PS50929"/>
    </source>
</evidence>
<evidence type="ECO:0000256" key="9">
    <source>
        <dbReference type="SAM" id="MobiDB-lite"/>
    </source>
</evidence>
<dbReference type="PANTHER" id="PTHR24223">
    <property type="entry name" value="ATP-BINDING CASSETTE SUB-FAMILY C"/>
    <property type="match status" value="1"/>
</dbReference>
<feature type="transmembrane region" description="Helical" evidence="10">
    <location>
        <begin position="1123"/>
        <end position="1152"/>
    </location>
</feature>
<reference evidence="13 14" key="1">
    <citation type="submission" date="2019-01" db="EMBL/GenBank/DDBJ databases">
        <title>Genome sequencing of the rare red list fungi Fomitopsis rosea.</title>
        <authorList>
            <person name="Buettner E."/>
            <person name="Kellner H."/>
        </authorList>
    </citation>
    <scope>NUCLEOTIDE SEQUENCE [LARGE SCALE GENOMIC DNA]</scope>
    <source>
        <strain evidence="13 14">DSM 105464</strain>
    </source>
</reference>
<evidence type="ECO:0000259" key="11">
    <source>
        <dbReference type="PROSITE" id="PS50893"/>
    </source>
</evidence>
<dbReference type="PROSITE" id="PS50893">
    <property type="entry name" value="ABC_TRANSPORTER_2"/>
    <property type="match status" value="2"/>
</dbReference>
<dbReference type="EMBL" id="SEKV01000487">
    <property type="protein sequence ID" value="TFY56647.1"/>
    <property type="molecule type" value="Genomic_DNA"/>
</dbReference>
<keyword evidence="7 10" id="KW-1133">Transmembrane helix</keyword>
<keyword evidence="5" id="KW-0547">Nucleotide-binding</keyword>
<dbReference type="CDD" id="cd18596">
    <property type="entry name" value="ABC_6TM_VMR1_D1_like"/>
    <property type="match status" value="1"/>
</dbReference>
<feature type="domain" description="ABC transporter" evidence="11">
    <location>
        <begin position="657"/>
        <end position="875"/>
    </location>
</feature>
<evidence type="ECO:0000256" key="4">
    <source>
        <dbReference type="ARBA" id="ARBA00022737"/>
    </source>
</evidence>
<feature type="transmembrane region" description="Helical" evidence="10">
    <location>
        <begin position="947"/>
        <end position="966"/>
    </location>
</feature>
<feature type="domain" description="ABC transmembrane type-1" evidence="12">
    <location>
        <begin position="306"/>
        <end position="604"/>
    </location>
</feature>
<feature type="transmembrane region" description="Helical" evidence="10">
    <location>
        <begin position="702"/>
        <end position="725"/>
    </location>
</feature>
<feature type="transmembrane region" description="Helical" evidence="10">
    <location>
        <begin position="340"/>
        <end position="363"/>
    </location>
</feature>
<feature type="transmembrane region" description="Helical" evidence="10">
    <location>
        <begin position="186"/>
        <end position="206"/>
    </location>
</feature>
<dbReference type="InterPro" id="IPR036640">
    <property type="entry name" value="ABC1_TM_sf"/>
</dbReference>
<dbReference type="Proteomes" id="UP000298390">
    <property type="component" value="Unassembled WGS sequence"/>
</dbReference>
<dbReference type="SMART" id="SM00382">
    <property type="entry name" value="AAA"/>
    <property type="match status" value="2"/>
</dbReference>
<dbReference type="InterPro" id="IPR003439">
    <property type="entry name" value="ABC_transporter-like_ATP-bd"/>
</dbReference>
<keyword evidence="4" id="KW-0677">Repeat</keyword>
<dbReference type="PANTHER" id="PTHR24223:SF356">
    <property type="entry name" value="ATP-BINDING CASSETTE TRANSPORTER ABC4"/>
    <property type="match status" value="1"/>
</dbReference>
<feature type="transmembrane region" description="Helical" evidence="10">
    <location>
        <begin position="1038"/>
        <end position="1063"/>
    </location>
</feature>
<feature type="transmembrane region" description="Helical" evidence="10">
    <location>
        <begin position="1084"/>
        <end position="1103"/>
    </location>
</feature>
<organism evidence="13 14">
    <name type="scientific">Rhodofomes roseus</name>
    <dbReference type="NCBI Taxonomy" id="34475"/>
    <lineage>
        <taxon>Eukaryota</taxon>
        <taxon>Fungi</taxon>
        <taxon>Dikarya</taxon>
        <taxon>Basidiomycota</taxon>
        <taxon>Agaricomycotina</taxon>
        <taxon>Agaricomycetes</taxon>
        <taxon>Polyporales</taxon>
        <taxon>Rhodofomes</taxon>
    </lineage>
</organism>
<dbReference type="InterPro" id="IPR011527">
    <property type="entry name" value="ABC1_TM_dom"/>
</dbReference>
<dbReference type="GO" id="GO:0140359">
    <property type="term" value="F:ABC-type transporter activity"/>
    <property type="evidence" value="ECO:0007669"/>
    <property type="project" value="InterPro"/>
</dbReference>
<evidence type="ECO:0000256" key="1">
    <source>
        <dbReference type="ARBA" id="ARBA00004141"/>
    </source>
</evidence>
<evidence type="ECO:0000256" key="6">
    <source>
        <dbReference type="ARBA" id="ARBA00022840"/>
    </source>
</evidence>
<evidence type="ECO:0000256" key="8">
    <source>
        <dbReference type="ARBA" id="ARBA00023136"/>
    </source>
</evidence>
<evidence type="ECO:0000256" key="2">
    <source>
        <dbReference type="ARBA" id="ARBA00022448"/>
    </source>
</evidence>
<sequence length="1485" mass="163192">MLIFARRPELATLGIPVAFAGVSVIGLVVQSVILWTRLRVAATKVIPSTSFEPESTVDVTDVNHENRLSRFVAHRRGWTAFALNCSRLLACLALLLMNIFTAVTYPSEKPEQNSLQDETTPTTAILVIYLYALVLSLAATLTTSPTSLWATHVNLVLIPTWAVYIYRDVFPLTTFTLSPIDAAEGGWLWAKIALLTYVALIVPLIIPRPYTPVDPKHPSKPSPEQTASLLSLLLYSWLDGTIVDAYHAEHLKLDQLPPLADYDDAQFLAEHNFLELSPFQVKNKERHIFWGFVHIFRLDLIVMAHLLIFNTFFQFANPLSIKNLLSYIEDGGEGALVRPWVWVLCLFLGPALETVSISFYYLYSMRLLVRMEAMITQLVFEHSLRMRVKAEAGDGPVPQGKTREGKQKGEGKNVQGKVNNLITSDLNAIGFGREILAPCSCSPCMCALAGMTVVVVLIPLPGTLATRIRKVQAQKMKKTDARVQTVTETMNVIRMIKLFGWESRVKQQLTEKRDHELDFIKKSKMLELINGSVNYIIPLLTMIVTFMTYVCVSIPIALTCSSGAHTLDNGDETRIDGVFASMTVFTMFSREIRQSFNFIPLMMRAKVALDRVNDFLHQTELLDEFSEPGDSLTVASLASSPPSADAIGFKNASFTWAKDTDLPPTPGSGTRAFKLRIEGDLVFNNGGVNLIVGPTGCGKTSMLMALLGMITALTFHALAVLLTLLKNHGYRMRLSAPYDRERYEKVIDQCSLRRDLGLFAAGDLTEVGEKGITLSGATQARITLARAVYSSAEILLLDDVLAALDVHTARWIINKCFKGDLLRGRTVLLVTHNVAMTKGLADFVVALGLDGKISSQGTLSNALERDSKLAAEVAEEQALIDKTEEIIDDSRSKQSSGKLVVEEEVAVGHVGWSATISQSLENFQVWFLGYWARQYEIRNPSDVNVPFYLAIYSLILLVSAACYYSAQAAYVFGTMRGSRAVHGQLISSVLGTTLRWLDKTPTSRMIARCTQDIQAVDMPVPRFLGDILNYSMSMLLKLGAIVATSPIFSLPAVLIASTGGWIGRIYMKAQLSVKRERSNAQAPVLGHFGAAFAGLVSIRAYGAQDAFRKESYKRINRYSRVSVIFWGLNRWVCIRIDALGAIFTAALAGYLVYAKPTTASNTGFSLNMAVGFSGMILWWVRMLNELEVNGNSLERIKQYVEIEQETKPTIDGVPPAYWPTSGDLKVENLSARYSPDGPSVLHGISFEVKSGERVGIVGRTGSGKSSLTLSLLCCIITEGKVYYDGIATDSINLDALRSNITIIPQIPELLSGTLRQNLDPFQQYDDAVLNDALRSAGLFSLQSDSEDGKITLDTPIASGGGNLSVGQRQILALARAIVRQSKLLILDEATSAIDYATDAVIQASLRRELENGVTVLTVAHRLHTIMDADKIMVLDAGRIAEFGKPSELLKDQKGMLRALVDESGDKEALYAMAQGASASVSQSCV</sequence>
<dbReference type="GO" id="GO:0016020">
    <property type="term" value="C:membrane"/>
    <property type="evidence" value="ECO:0007669"/>
    <property type="project" value="UniProtKB-SubCell"/>
</dbReference>
<dbReference type="CDD" id="cd03244">
    <property type="entry name" value="ABCC_MRP_domain2"/>
    <property type="match status" value="1"/>
</dbReference>
<dbReference type="InterPro" id="IPR027417">
    <property type="entry name" value="P-loop_NTPase"/>
</dbReference>
<evidence type="ECO:0000313" key="13">
    <source>
        <dbReference type="EMBL" id="TFY56647.1"/>
    </source>
</evidence>
<evidence type="ECO:0000256" key="7">
    <source>
        <dbReference type="ARBA" id="ARBA00022989"/>
    </source>
</evidence>
<keyword evidence="8 10" id="KW-0472">Membrane</keyword>
<evidence type="ECO:0000256" key="10">
    <source>
        <dbReference type="SAM" id="Phobius"/>
    </source>
</evidence>
<dbReference type="GO" id="GO:0016887">
    <property type="term" value="F:ATP hydrolysis activity"/>
    <property type="evidence" value="ECO:0007669"/>
    <property type="project" value="InterPro"/>
</dbReference>
<feature type="transmembrane region" description="Helical" evidence="10">
    <location>
        <begin position="77"/>
        <end position="103"/>
    </location>
</feature>
<feature type="transmembrane region" description="Helical" evidence="10">
    <location>
        <begin position="148"/>
        <end position="166"/>
    </location>
</feature>
<comment type="caution">
    <text evidence="13">The sequence shown here is derived from an EMBL/GenBank/DDBJ whole genome shotgun (WGS) entry which is preliminary data.</text>
</comment>
<keyword evidence="3 10" id="KW-0812">Transmembrane</keyword>
<dbReference type="SUPFAM" id="SSF90123">
    <property type="entry name" value="ABC transporter transmembrane region"/>
    <property type="match status" value="2"/>
</dbReference>
<dbReference type="GO" id="GO:0005524">
    <property type="term" value="F:ATP binding"/>
    <property type="evidence" value="ECO:0007669"/>
    <property type="project" value="UniProtKB-KW"/>
</dbReference>
<evidence type="ECO:0000256" key="3">
    <source>
        <dbReference type="ARBA" id="ARBA00022692"/>
    </source>
</evidence>
<dbReference type="Gene3D" id="1.20.1560.10">
    <property type="entry name" value="ABC transporter type 1, transmembrane domain"/>
    <property type="match status" value="2"/>
</dbReference>
<feature type="domain" description="ABC transporter" evidence="11">
    <location>
        <begin position="1224"/>
        <end position="1461"/>
    </location>
</feature>
<proteinExistence type="predicted"/>
<dbReference type="Pfam" id="PF00664">
    <property type="entry name" value="ABC_membrane"/>
    <property type="match status" value="2"/>
</dbReference>
<dbReference type="FunFam" id="1.20.1560.10:FF:000013">
    <property type="entry name" value="ABC transporter C family member 2"/>
    <property type="match status" value="1"/>
</dbReference>
<keyword evidence="6" id="KW-0067">ATP-binding</keyword>
<dbReference type="CDD" id="cd18604">
    <property type="entry name" value="ABC_6TM_VMR1_D2_like"/>
    <property type="match status" value="1"/>
</dbReference>
<keyword evidence="2" id="KW-0813">Transport</keyword>
<dbReference type="InterPro" id="IPR003593">
    <property type="entry name" value="AAA+_ATPase"/>
</dbReference>
<protein>
    <recommendedName>
        <fullName evidence="15">P-loop containing nucleoside triphosphate hydrolase protein</fullName>
    </recommendedName>
</protein>
<dbReference type="Gene3D" id="3.40.50.300">
    <property type="entry name" value="P-loop containing nucleotide triphosphate hydrolases"/>
    <property type="match status" value="2"/>
</dbReference>
<feature type="transmembrane region" description="Helical" evidence="10">
    <location>
        <begin position="123"/>
        <end position="141"/>
    </location>
</feature>
<dbReference type="Pfam" id="PF00005">
    <property type="entry name" value="ABC_tran"/>
    <property type="match status" value="2"/>
</dbReference>
<dbReference type="PROSITE" id="PS50929">
    <property type="entry name" value="ABC_TM1F"/>
    <property type="match status" value="2"/>
</dbReference>
<evidence type="ECO:0008006" key="15">
    <source>
        <dbReference type="Google" id="ProtNLM"/>
    </source>
</evidence>